<comment type="caution">
    <text evidence="2">The sequence shown here is derived from an EMBL/GenBank/DDBJ whole genome shotgun (WGS) entry which is preliminary data.</text>
</comment>
<sequence length="193" mass="22942">MDEFPDAKVILTVRDEDSWYKSWINQTAMVNGNIFLKCMQTFTPTGRSYFYFLRRFTEVIHGAYVSSTWGNLRLIETITRTKYRQHNSDVIMNAPREQLLICNINDGWDPLCQFLNKDIPETAFPHENIKGNLFVDHYANHPMMVRMHRELFITGSLFFSAVLYVIKNWWRKNVPFKFLGNWEHTVCSVQKYI</sequence>
<dbReference type="InterPro" id="IPR027417">
    <property type="entry name" value="P-loop_NTPase"/>
</dbReference>
<proteinExistence type="predicted"/>
<name>A0ABP0GL09_CLALP</name>
<keyword evidence="1" id="KW-1133">Transmembrane helix</keyword>
<accession>A0ABP0GL09</accession>
<keyword evidence="1" id="KW-0812">Transmembrane</keyword>
<evidence type="ECO:0000313" key="3">
    <source>
        <dbReference type="Proteomes" id="UP001642483"/>
    </source>
</evidence>
<evidence type="ECO:0000256" key="1">
    <source>
        <dbReference type="SAM" id="Phobius"/>
    </source>
</evidence>
<keyword evidence="3" id="KW-1185">Reference proteome</keyword>
<dbReference type="Gene3D" id="3.40.50.300">
    <property type="entry name" value="P-loop containing nucleotide triphosphate hydrolases"/>
    <property type="match status" value="1"/>
</dbReference>
<dbReference type="PANTHER" id="PTHR36978">
    <property type="entry name" value="P-LOOP CONTAINING NUCLEOTIDE TRIPHOSPHATE HYDROLASE"/>
    <property type="match status" value="1"/>
</dbReference>
<evidence type="ECO:0000313" key="2">
    <source>
        <dbReference type="EMBL" id="CAK8692441.1"/>
    </source>
</evidence>
<gene>
    <name evidence="2" type="ORF">CVLEPA_LOCUS25706</name>
</gene>
<dbReference type="InterPro" id="IPR040632">
    <property type="entry name" value="Sulfotransfer_4"/>
</dbReference>
<feature type="transmembrane region" description="Helical" evidence="1">
    <location>
        <begin position="151"/>
        <end position="170"/>
    </location>
</feature>
<reference evidence="2 3" key="1">
    <citation type="submission" date="2024-02" db="EMBL/GenBank/DDBJ databases">
        <authorList>
            <person name="Daric V."/>
            <person name="Darras S."/>
        </authorList>
    </citation>
    <scope>NUCLEOTIDE SEQUENCE [LARGE SCALE GENOMIC DNA]</scope>
</reference>
<dbReference type="SUPFAM" id="SSF52540">
    <property type="entry name" value="P-loop containing nucleoside triphosphate hydrolases"/>
    <property type="match status" value="1"/>
</dbReference>
<dbReference type="Pfam" id="PF17784">
    <property type="entry name" value="Sulfotransfer_4"/>
    <property type="match status" value="1"/>
</dbReference>
<organism evidence="2 3">
    <name type="scientific">Clavelina lepadiformis</name>
    <name type="common">Light-bulb sea squirt</name>
    <name type="synonym">Ascidia lepadiformis</name>
    <dbReference type="NCBI Taxonomy" id="159417"/>
    <lineage>
        <taxon>Eukaryota</taxon>
        <taxon>Metazoa</taxon>
        <taxon>Chordata</taxon>
        <taxon>Tunicata</taxon>
        <taxon>Ascidiacea</taxon>
        <taxon>Aplousobranchia</taxon>
        <taxon>Clavelinidae</taxon>
        <taxon>Clavelina</taxon>
    </lineage>
</organism>
<dbReference type="Proteomes" id="UP001642483">
    <property type="component" value="Unassembled WGS sequence"/>
</dbReference>
<keyword evidence="1" id="KW-0472">Membrane</keyword>
<dbReference type="PANTHER" id="PTHR36978:SF4">
    <property type="entry name" value="P-LOOP CONTAINING NUCLEOSIDE TRIPHOSPHATE HYDROLASE PROTEIN"/>
    <property type="match status" value="1"/>
</dbReference>
<protein>
    <submittedName>
        <fullName evidence="2">Uncharacterized protein</fullName>
    </submittedName>
</protein>
<dbReference type="EMBL" id="CAWYQH010000130">
    <property type="protein sequence ID" value="CAK8692441.1"/>
    <property type="molecule type" value="Genomic_DNA"/>
</dbReference>